<evidence type="ECO:0000256" key="9">
    <source>
        <dbReference type="ARBA" id="ARBA00038319"/>
    </source>
</evidence>
<evidence type="ECO:0000256" key="10">
    <source>
        <dbReference type="ARBA" id="ARBA00041080"/>
    </source>
</evidence>
<evidence type="ECO:0000256" key="8">
    <source>
        <dbReference type="ARBA" id="ARBA00037822"/>
    </source>
</evidence>
<dbReference type="PANTHER" id="PTHR22069">
    <property type="entry name" value="MITOCHONDRIAL RIBOSOMAL PROTEIN S18"/>
    <property type="match status" value="1"/>
</dbReference>
<comment type="caution">
    <text evidence="14">The sequence shown here is derived from an EMBL/GenBank/DDBJ whole genome shotgun (WGS) entry which is preliminary data.</text>
</comment>
<accession>A0A3R7HXX9</accession>
<proteinExistence type="inferred from homology"/>
<evidence type="ECO:0000256" key="2">
    <source>
        <dbReference type="ARBA" id="ARBA00022490"/>
    </source>
</evidence>
<keyword evidence="15" id="KW-1185">Reference proteome</keyword>
<name>A0A3R7HXX9_9STRA</name>
<reference evidence="11" key="3">
    <citation type="submission" date="2020-06" db="EMBL/GenBank/DDBJ databases">
        <authorList>
            <person name="Studholme D.J."/>
        </authorList>
    </citation>
    <scope>NUCLEOTIDE SEQUENCE</scope>
    <source>
        <strain evidence="11">NZFS 2646</strain>
        <strain evidence="12">NZFS 3630</strain>
    </source>
</reference>
<evidence type="ECO:0000313" key="12">
    <source>
        <dbReference type="EMBL" id="KAG2528262.1"/>
    </source>
</evidence>
<sequence>MELEQLDVVSRCIGQTLTPQERSNMELGMLKRNATESLLSLRFWGRISGENQDYLIAVAVLPSKDYPKKKFYFCPDLPERAQIIENAEGLVRAGDFFDPLIQDLDGAWVISKDNTGSFAMLRNYVYPGALCFHRPESAQYGSVYFGDGRKNPDIAFMI</sequence>
<evidence type="ECO:0000256" key="1">
    <source>
        <dbReference type="ARBA" id="ARBA00004611"/>
    </source>
</evidence>
<evidence type="ECO:0000313" key="13">
    <source>
        <dbReference type="EMBL" id="RLN21507.1"/>
    </source>
</evidence>
<dbReference type="Proteomes" id="UP000285883">
    <property type="component" value="Unassembled WGS sequence"/>
</dbReference>
<keyword evidence="4" id="KW-0282">Flagellum</keyword>
<dbReference type="EMBL" id="MBDN02000090">
    <property type="protein sequence ID" value="RLN81060.1"/>
    <property type="molecule type" value="Genomic_DNA"/>
</dbReference>
<dbReference type="STRING" id="325452.A0A3R7HXX9"/>
<dbReference type="PANTHER" id="PTHR22069:SF0">
    <property type="entry name" value="RADIAL SPOKE HEAD PROTEIN 9 HOMOLOG"/>
    <property type="match status" value="1"/>
</dbReference>
<dbReference type="InterPro" id="IPR006802">
    <property type="entry name" value="Radial_spoke"/>
</dbReference>
<comment type="similarity">
    <text evidence="9">Belongs to the flagellar radial spoke RSP9 family.</text>
</comment>
<gene>
    <name evidence="13" type="ORF">BBI17_004142</name>
    <name evidence="14" type="ORF">BBO99_00004032</name>
    <name evidence="11" type="ORF">JM16_005264</name>
    <name evidence="12" type="ORF">JM18_003324</name>
</gene>
<evidence type="ECO:0000256" key="3">
    <source>
        <dbReference type="ARBA" id="ARBA00022794"/>
    </source>
</evidence>
<evidence type="ECO:0000256" key="5">
    <source>
        <dbReference type="ARBA" id="ARBA00023069"/>
    </source>
</evidence>
<dbReference type="GO" id="GO:0060294">
    <property type="term" value="P:cilium movement involved in cell motility"/>
    <property type="evidence" value="ECO:0007669"/>
    <property type="project" value="InterPro"/>
</dbReference>
<dbReference type="GO" id="GO:0035082">
    <property type="term" value="P:axoneme assembly"/>
    <property type="evidence" value="ECO:0007669"/>
    <property type="project" value="InterPro"/>
</dbReference>
<dbReference type="GO" id="GO:0001534">
    <property type="term" value="C:radial spoke"/>
    <property type="evidence" value="ECO:0007669"/>
    <property type="project" value="InterPro"/>
</dbReference>
<evidence type="ECO:0000256" key="7">
    <source>
        <dbReference type="ARBA" id="ARBA00023273"/>
    </source>
</evidence>
<evidence type="ECO:0000313" key="11">
    <source>
        <dbReference type="EMBL" id="KAG2523690.1"/>
    </source>
</evidence>
<evidence type="ECO:0000256" key="6">
    <source>
        <dbReference type="ARBA" id="ARBA00023212"/>
    </source>
</evidence>
<evidence type="ECO:0000313" key="15">
    <source>
        <dbReference type="Proteomes" id="UP000285624"/>
    </source>
</evidence>
<keyword evidence="5" id="KW-0969">Cilium</keyword>
<dbReference type="Proteomes" id="UP000785171">
    <property type="component" value="Unassembled WGS sequence"/>
</dbReference>
<evidence type="ECO:0000256" key="4">
    <source>
        <dbReference type="ARBA" id="ARBA00022846"/>
    </source>
</evidence>
<reference evidence="15 16" key="2">
    <citation type="submission" date="2018-07" db="EMBL/GenBank/DDBJ databases">
        <title>Genome sequencing of oomycete isolates from Chile give support for New Zealand origin for Phytophthora kernoviae and make available the first Nothophytophthora sp. genome.</title>
        <authorList>
            <person name="Studholme D.J."/>
            <person name="Sanfuentes E."/>
            <person name="Panda P."/>
            <person name="Hill R."/>
            <person name="Sambles C."/>
            <person name="Grant M."/>
            <person name="Williams N.M."/>
            <person name="Mcdougal R.L."/>
        </authorList>
    </citation>
    <scope>NUCLEOTIDE SEQUENCE [LARGE SCALE GENOMIC DNA]</scope>
    <source>
        <strain evidence="13">Chile2</strain>
        <strain evidence="14">Chile4</strain>
    </source>
</reference>
<evidence type="ECO:0000313" key="14">
    <source>
        <dbReference type="EMBL" id="RLN81060.1"/>
    </source>
</evidence>
<keyword evidence="2" id="KW-0963">Cytoplasm</keyword>
<dbReference type="EMBL" id="JPWV03000132">
    <property type="protein sequence ID" value="KAG2523690.1"/>
    <property type="molecule type" value="Genomic_DNA"/>
</dbReference>
<keyword evidence="7" id="KW-0966">Cell projection</keyword>
<dbReference type="Proteomes" id="UP000792063">
    <property type="component" value="Unassembled WGS sequence"/>
</dbReference>
<protein>
    <recommendedName>
        <fullName evidence="10">Radial spoke head protein 9 homolog</fullName>
    </recommendedName>
</protein>
<comment type="subcellular location">
    <subcellularLocation>
        <location evidence="8">Cell projection</location>
        <location evidence="8">Kinocilium</location>
    </subcellularLocation>
    <subcellularLocation>
        <location evidence="1">Cytoplasm</location>
        <location evidence="1">Cytoskeleton</location>
        <location evidence="1">Flagellum axoneme</location>
    </subcellularLocation>
</comment>
<dbReference type="GO" id="GO:0044458">
    <property type="term" value="P:motile cilium assembly"/>
    <property type="evidence" value="ECO:0007669"/>
    <property type="project" value="TreeGrafter"/>
</dbReference>
<reference evidence="11" key="1">
    <citation type="journal article" date="2015" name="Genom Data">
        <title>Genome sequences of six Phytophthora species associated with forests in New Zealand.</title>
        <authorList>
            <person name="Studholme D.J."/>
            <person name="McDougal R.L."/>
            <person name="Sambles C."/>
            <person name="Hansen E."/>
            <person name="Hardy G."/>
            <person name="Grant M."/>
            <person name="Ganley R.J."/>
            <person name="Williams N.M."/>
        </authorList>
    </citation>
    <scope>NUCLEOTIDE SEQUENCE</scope>
    <source>
        <strain evidence="11">NZFS 2646</strain>
        <strain evidence="12">NZFS 3630</strain>
    </source>
</reference>
<dbReference type="Pfam" id="PF04712">
    <property type="entry name" value="Radial_spoke"/>
    <property type="match status" value="1"/>
</dbReference>
<dbReference type="Proteomes" id="UP000285624">
    <property type="component" value="Unassembled WGS sequence"/>
</dbReference>
<dbReference type="EMBL" id="MAYM02001238">
    <property type="protein sequence ID" value="RLN21507.1"/>
    <property type="molecule type" value="Genomic_DNA"/>
</dbReference>
<keyword evidence="6" id="KW-0206">Cytoskeleton</keyword>
<keyword evidence="3" id="KW-0970">Cilium biogenesis/degradation</keyword>
<dbReference type="EMBL" id="JPWU03000063">
    <property type="protein sequence ID" value="KAG2528262.1"/>
    <property type="molecule type" value="Genomic_DNA"/>
</dbReference>
<evidence type="ECO:0000313" key="16">
    <source>
        <dbReference type="Proteomes" id="UP000285883"/>
    </source>
</evidence>
<dbReference type="InterPro" id="IPR055316">
    <property type="entry name" value="RSP9"/>
</dbReference>
<dbReference type="AlphaFoldDB" id="A0A3R7HXX9"/>
<organism evidence="14 15">
    <name type="scientific">Phytophthora kernoviae</name>
    <dbReference type="NCBI Taxonomy" id="325452"/>
    <lineage>
        <taxon>Eukaryota</taxon>
        <taxon>Sar</taxon>
        <taxon>Stramenopiles</taxon>
        <taxon>Oomycota</taxon>
        <taxon>Peronosporomycetes</taxon>
        <taxon>Peronosporales</taxon>
        <taxon>Peronosporaceae</taxon>
        <taxon>Phytophthora</taxon>
    </lineage>
</organism>